<feature type="compositionally biased region" description="Low complexity" evidence="5">
    <location>
        <begin position="753"/>
        <end position="791"/>
    </location>
</feature>
<feature type="region of interest" description="Disordered" evidence="5">
    <location>
        <begin position="1"/>
        <end position="53"/>
    </location>
</feature>
<comment type="caution">
    <text evidence="7">The sequence shown here is derived from an EMBL/GenBank/DDBJ whole genome shotgun (WGS) entry which is preliminary data.</text>
</comment>
<dbReference type="Pfam" id="PF04879">
    <property type="entry name" value="Molybdop_Fe4S4"/>
    <property type="match status" value="1"/>
</dbReference>
<dbReference type="InterPro" id="IPR006657">
    <property type="entry name" value="MoPterin_dinucl-bd_dom"/>
</dbReference>
<dbReference type="PROSITE" id="PS51669">
    <property type="entry name" value="4FE4S_MOW_BIS_MGD"/>
    <property type="match status" value="1"/>
</dbReference>
<feature type="region of interest" description="Disordered" evidence="5">
    <location>
        <begin position="750"/>
        <end position="794"/>
    </location>
</feature>
<evidence type="ECO:0000256" key="5">
    <source>
        <dbReference type="SAM" id="MobiDB-lite"/>
    </source>
</evidence>
<dbReference type="Gene3D" id="3.40.50.740">
    <property type="match status" value="1"/>
</dbReference>
<dbReference type="GO" id="GO:0043546">
    <property type="term" value="F:molybdopterin cofactor binding"/>
    <property type="evidence" value="ECO:0007669"/>
    <property type="project" value="InterPro"/>
</dbReference>
<dbReference type="Gene3D" id="2.40.40.20">
    <property type="match status" value="1"/>
</dbReference>
<evidence type="ECO:0000313" key="8">
    <source>
        <dbReference type="Proteomes" id="UP000663801"/>
    </source>
</evidence>
<feature type="compositionally biased region" description="Low complexity" evidence="5">
    <location>
        <begin position="15"/>
        <end position="25"/>
    </location>
</feature>
<evidence type="ECO:0000256" key="3">
    <source>
        <dbReference type="ARBA" id="ARBA00023004"/>
    </source>
</evidence>
<dbReference type="PANTHER" id="PTHR43105">
    <property type="entry name" value="RESPIRATORY NITRATE REDUCTASE"/>
    <property type="match status" value="1"/>
</dbReference>
<dbReference type="EMBL" id="JAERWL010000002">
    <property type="protein sequence ID" value="MBM9475070.1"/>
    <property type="molecule type" value="Genomic_DNA"/>
</dbReference>
<evidence type="ECO:0000256" key="4">
    <source>
        <dbReference type="ARBA" id="ARBA00023014"/>
    </source>
</evidence>
<evidence type="ECO:0000259" key="6">
    <source>
        <dbReference type="PROSITE" id="PS51669"/>
    </source>
</evidence>
<dbReference type="CDD" id="cd00508">
    <property type="entry name" value="MopB_CT_Fdh-Nap-like"/>
    <property type="match status" value="1"/>
</dbReference>
<dbReference type="GO" id="GO:0051539">
    <property type="term" value="F:4 iron, 4 sulfur cluster binding"/>
    <property type="evidence" value="ECO:0007669"/>
    <property type="project" value="UniProtKB-KW"/>
</dbReference>
<evidence type="ECO:0000256" key="2">
    <source>
        <dbReference type="ARBA" id="ARBA00022723"/>
    </source>
</evidence>
<gene>
    <name evidence="7" type="ORF">JL107_01295</name>
</gene>
<dbReference type="Pfam" id="PF01568">
    <property type="entry name" value="Molydop_binding"/>
    <property type="match status" value="1"/>
</dbReference>
<keyword evidence="3" id="KW-0408">Iron</keyword>
<dbReference type="SMART" id="SM00926">
    <property type="entry name" value="Molybdop_Fe4S4"/>
    <property type="match status" value="1"/>
</dbReference>
<dbReference type="Gene3D" id="2.20.25.90">
    <property type="entry name" value="ADC-like domains"/>
    <property type="match status" value="1"/>
</dbReference>
<protein>
    <submittedName>
        <fullName evidence="7">Molybdopterin oxidoreductase family protein</fullName>
    </submittedName>
</protein>
<dbReference type="Gene3D" id="3.40.228.10">
    <property type="entry name" value="Dimethylsulfoxide Reductase, domain 2"/>
    <property type="match status" value="1"/>
</dbReference>
<dbReference type="Pfam" id="PF00384">
    <property type="entry name" value="Molybdopterin"/>
    <property type="match status" value="1"/>
</dbReference>
<dbReference type="Proteomes" id="UP000663801">
    <property type="component" value="Unassembled WGS sequence"/>
</dbReference>
<dbReference type="GO" id="GO:0046872">
    <property type="term" value="F:metal ion binding"/>
    <property type="evidence" value="ECO:0007669"/>
    <property type="project" value="UniProtKB-KW"/>
</dbReference>
<dbReference type="InterPro" id="IPR009010">
    <property type="entry name" value="Asp_de-COase-like_dom_sf"/>
</dbReference>
<dbReference type="SUPFAM" id="SSF53706">
    <property type="entry name" value="Formate dehydrogenase/DMSO reductase, domains 1-3"/>
    <property type="match status" value="1"/>
</dbReference>
<name>A0A938YCD2_9ACTN</name>
<reference evidence="7" key="1">
    <citation type="submission" date="2021-01" db="EMBL/GenBank/DDBJ databases">
        <title>KCTC 19127 draft genome.</title>
        <authorList>
            <person name="An D."/>
        </authorList>
    </citation>
    <scope>NUCLEOTIDE SEQUENCE</scope>
    <source>
        <strain evidence="7">KCTC 19127</strain>
    </source>
</reference>
<dbReference type="AlphaFoldDB" id="A0A938YCD2"/>
<dbReference type="GO" id="GO:0016020">
    <property type="term" value="C:membrane"/>
    <property type="evidence" value="ECO:0007669"/>
    <property type="project" value="TreeGrafter"/>
</dbReference>
<feature type="domain" description="4Fe-4S Mo/W bis-MGD-type" evidence="6">
    <location>
        <begin position="49"/>
        <end position="104"/>
    </location>
</feature>
<dbReference type="PANTHER" id="PTHR43105:SF10">
    <property type="entry name" value="NADH-QUINONE OXIDOREDUCTASE SUBUNIT G"/>
    <property type="match status" value="1"/>
</dbReference>
<evidence type="ECO:0000313" key="7">
    <source>
        <dbReference type="EMBL" id="MBM9475070.1"/>
    </source>
</evidence>
<dbReference type="InterPro" id="IPR050123">
    <property type="entry name" value="Prok_molybdopt-oxidoreductase"/>
</dbReference>
<organism evidence="7 8">
    <name type="scientific">Nakamurella flavida</name>
    <dbReference type="NCBI Taxonomy" id="363630"/>
    <lineage>
        <taxon>Bacteria</taxon>
        <taxon>Bacillati</taxon>
        <taxon>Actinomycetota</taxon>
        <taxon>Actinomycetes</taxon>
        <taxon>Nakamurellales</taxon>
        <taxon>Nakamurellaceae</taxon>
        <taxon>Nakamurella</taxon>
    </lineage>
</organism>
<feature type="compositionally biased region" description="Low complexity" evidence="5">
    <location>
        <begin position="44"/>
        <end position="53"/>
    </location>
</feature>
<keyword evidence="2" id="KW-0479">Metal-binding</keyword>
<dbReference type="GO" id="GO:0003954">
    <property type="term" value="F:NADH dehydrogenase activity"/>
    <property type="evidence" value="ECO:0007669"/>
    <property type="project" value="TreeGrafter"/>
</dbReference>
<keyword evidence="8" id="KW-1185">Reference proteome</keyword>
<sequence length="908" mass="97360">MSAARPVQPPPRPGGPHSVRGSPVSVALPLPTRGAPSPGRDIPTDSPTDSPTDTHCPYCSFQCGITLVAGSRPATLQPQEDFPTNRGGLCSKGWNATELLDHPDRLLTPLVRAVPGDRSSALRPATWDEALGRVVDGITASQQRYGRDSIGVFGGGGLTNEKAYSLGKFARVALRTAMIDYNGRFCMSSSATAGNKAFGVDRGMPFPVSDIGETAAILLVGANPADTMPPAMQWFDAGRAAGAQHIVVDPRRTSTAQGASVHLRPTPGTDLALANGLLHLAIREGYVDQAYIDARTTGFAAVRAGVRSFWPDRVERITGIAVDDLRRTVQILAEAPSAMILTARGAEQHSNGTDTAQAFINLALALGLPGKPFSGYGTITGQGNGQGGREHGQKADQLPGYRRLDDPAARAHVAAVWGIDPAELPRPGKSAFEMLDAIGTPDGVRVLMVMASNLVVSAPDANRVADRLAALDLLVVSDIFLSETAARADVVLPTAQWAEEEGTMTNFEGRVIHRRQALPPPAGVLDDLQLMIELARRLDRGQYFSADPRTVFDELRRASAGGIADYAGISYERIDAEQGVFWPCPTDEHPGTPRMFLERFPTPDGRARFIRVEHRDPAEMPDADYPFALTTGRLLTQYQSGTQTRRNNARMVPDPCVQLHPDLARGQGIGAGDIVEVRTRRGAARFRAQLDDGIRRDTVFVPFHWGGASNANTLTLAALDPYSRMPEFKVCAAALERVGDSDDTHLLQQVPERPVAVTARRPTRPPSTAARVRSPSRPQSTSPITSSTSKGSRMHTKNRFLQGIYAFTGQGIDKPAVLHADLTYLVPDGSVAQALYFRGGNTSDELVVAVLMRDGVPMRYFPIGAKSDVHIPLRVVEDMEGGTAVELYLAAPDGVSGTVVLDLGLVEV</sequence>
<dbReference type="InterPro" id="IPR006656">
    <property type="entry name" value="Mopterin_OxRdtase"/>
</dbReference>
<dbReference type="InterPro" id="IPR006963">
    <property type="entry name" value="Mopterin_OxRdtase_4Fe-4S_dom"/>
</dbReference>
<keyword evidence="4" id="KW-0411">Iron-sulfur</keyword>
<dbReference type="GO" id="GO:0022904">
    <property type="term" value="P:respiratory electron transport chain"/>
    <property type="evidence" value="ECO:0007669"/>
    <property type="project" value="TreeGrafter"/>
</dbReference>
<keyword evidence="1" id="KW-0004">4Fe-4S</keyword>
<proteinExistence type="predicted"/>
<evidence type="ECO:0000256" key="1">
    <source>
        <dbReference type="ARBA" id="ARBA00022485"/>
    </source>
</evidence>
<dbReference type="SUPFAM" id="SSF50692">
    <property type="entry name" value="ADC-like"/>
    <property type="match status" value="1"/>
</dbReference>
<accession>A0A938YCD2</accession>